<evidence type="ECO:0000313" key="1">
    <source>
        <dbReference type="EMBL" id="MFM0445458.1"/>
    </source>
</evidence>
<keyword evidence="2" id="KW-1185">Reference proteome</keyword>
<reference evidence="1 2" key="1">
    <citation type="journal article" date="2024" name="Chem. Sci.">
        <title>Discovery of megapolipeptins by genome mining of a Burkholderiales bacteria collection.</title>
        <authorList>
            <person name="Paulo B.S."/>
            <person name="Recchia M.J.J."/>
            <person name="Lee S."/>
            <person name="Fergusson C.H."/>
            <person name="Romanowski S.B."/>
            <person name="Hernandez A."/>
            <person name="Krull N."/>
            <person name="Liu D.Y."/>
            <person name="Cavanagh H."/>
            <person name="Bos A."/>
            <person name="Gray C.A."/>
            <person name="Murphy B.T."/>
            <person name="Linington R.G."/>
            <person name="Eustaquio A.S."/>
        </authorList>
    </citation>
    <scope>NUCLEOTIDE SEQUENCE [LARGE SCALE GENOMIC DNA]</scope>
    <source>
        <strain evidence="1 2">RL17-379-BIB-C</strain>
    </source>
</reference>
<accession>A0ABW9C2K9</accession>
<gene>
    <name evidence="1" type="ORF">PQR00_17840</name>
</gene>
<name>A0ABW9C2K9_9BURK</name>
<sequence>MALNATDVKAGRDLLCRLIELGRSDQQIEQALKSYARGVEQLKEAAAKPAEAKK</sequence>
<dbReference type="EMBL" id="JAQQDH010000005">
    <property type="protein sequence ID" value="MFM0445458.1"/>
    <property type="molecule type" value="Genomic_DNA"/>
</dbReference>
<evidence type="ECO:0000313" key="2">
    <source>
        <dbReference type="Proteomes" id="UP001629288"/>
    </source>
</evidence>
<dbReference type="Proteomes" id="UP001629288">
    <property type="component" value="Unassembled WGS sequence"/>
</dbReference>
<dbReference type="RefSeq" id="WP_408130114.1">
    <property type="nucleotide sequence ID" value="NZ_JAQQDH010000005.1"/>
</dbReference>
<proteinExistence type="predicted"/>
<comment type="caution">
    <text evidence="1">The sequence shown here is derived from an EMBL/GenBank/DDBJ whole genome shotgun (WGS) entry which is preliminary data.</text>
</comment>
<protein>
    <submittedName>
        <fullName evidence="1">Uncharacterized protein</fullName>
    </submittedName>
</protein>
<organism evidence="1 2">
    <name type="scientific">Paraburkholderia strydomiana</name>
    <dbReference type="NCBI Taxonomy" id="1245417"/>
    <lineage>
        <taxon>Bacteria</taxon>
        <taxon>Pseudomonadati</taxon>
        <taxon>Pseudomonadota</taxon>
        <taxon>Betaproteobacteria</taxon>
        <taxon>Burkholderiales</taxon>
        <taxon>Burkholderiaceae</taxon>
        <taxon>Paraburkholderia</taxon>
    </lineage>
</organism>